<accession>A0ABW4Q1H9</accession>
<keyword evidence="2" id="KW-1185">Reference proteome</keyword>
<name>A0ABW4Q1H9_9MICO</name>
<organism evidence="1 2">
    <name type="scientific">Brachybacterium rhamnosum</name>
    <dbReference type="NCBI Taxonomy" id="173361"/>
    <lineage>
        <taxon>Bacteria</taxon>
        <taxon>Bacillati</taxon>
        <taxon>Actinomycetota</taxon>
        <taxon>Actinomycetes</taxon>
        <taxon>Micrococcales</taxon>
        <taxon>Dermabacteraceae</taxon>
        <taxon>Brachybacterium</taxon>
    </lineage>
</organism>
<comment type="caution">
    <text evidence="1">The sequence shown here is derived from an EMBL/GenBank/DDBJ whole genome shotgun (WGS) entry which is preliminary data.</text>
</comment>
<protein>
    <submittedName>
        <fullName evidence="1">Uncharacterized protein</fullName>
    </submittedName>
</protein>
<dbReference type="Proteomes" id="UP001597280">
    <property type="component" value="Unassembled WGS sequence"/>
</dbReference>
<gene>
    <name evidence="1" type="ORF">ACFSDA_10730</name>
</gene>
<reference evidence="2" key="1">
    <citation type="journal article" date="2019" name="Int. J. Syst. Evol. Microbiol.">
        <title>The Global Catalogue of Microorganisms (GCM) 10K type strain sequencing project: providing services to taxonomists for standard genome sequencing and annotation.</title>
        <authorList>
            <consortium name="The Broad Institute Genomics Platform"/>
            <consortium name="The Broad Institute Genome Sequencing Center for Infectious Disease"/>
            <person name="Wu L."/>
            <person name="Ma J."/>
        </authorList>
    </citation>
    <scope>NUCLEOTIDE SEQUENCE [LARGE SCALE GENOMIC DNA]</scope>
    <source>
        <strain evidence="2">JCM 11650</strain>
    </source>
</reference>
<evidence type="ECO:0000313" key="2">
    <source>
        <dbReference type="Proteomes" id="UP001597280"/>
    </source>
</evidence>
<evidence type="ECO:0000313" key="1">
    <source>
        <dbReference type="EMBL" id="MFD1835548.1"/>
    </source>
</evidence>
<sequence length="167" mass="17772">MLHGEFCVDTGDTRRDRALSPEEVDEGGHGIIAFPAVTAAAVDATTTVTVEDDPAGVELDVTGRNELARLWLLSPSLTLGRGALVTTLRDEGEHEAAPHGTPGPPWRCHRWVVDVDPASVTGPPLHLPPEEAAASRPAQGDRVLLTVDRREDGAARRITIDLRVLGG</sequence>
<dbReference type="RefSeq" id="WP_137770268.1">
    <property type="nucleotide sequence ID" value="NZ_BAAAIS010000002.1"/>
</dbReference>
<dbReference type="EMBL" id="JBHUFL010000002">
    <property type="protein sequence ID" value="MFD1835548.1"/>
    <property type="molecule type" value="Genomic_DNA"/>
</dbReference>
<proteinExistence type="predicted"/>